<keyword evidence="15" id="KW-1185">Reference proteome</keyword>
<evidence type="ECO:0000256" key="11">
    <source>
        <dbReference type="ARBA" id="ARBA00023136"/>
    </source>
</evidence>
<dbReference type="PANTHER" id="PTHR30365">
    <property type="entry name" value="CYTOCHROME D UBIQUINOL OXIDASE"/>
    <property type="match status" value="1"/>
</dbReference>
<evidence type="ECO:0000256" key="8">
    <source>
        <dbReference type="ARBA" id="ARBA00022982"/>
    </source>
</evidence>
<dbReference type="InterPro" id="IPR002585">
    <property type="entry name" value="Cyt-d_ubiquinol_oxidase_su_1"/>
</dbReference>
<evidence type="ECO:0000256" key="3">
    <source>
        <dbReference type="ARBA" id="ARBA00022448"/>
    </source>
</evidence>
<feature type="compositionally biased region" description="Low complexity" evidence="13">
    <location>
        <begin position="474"/>
        <end position="483"/>
    </location>
</feature>
<feature type="transmembrane region" description="Helical" evidence="12">
    <location>
        <begin position="155"/>
        <end position="174"/>
    </location>
</feature>
<evidence type="ECO:0000256" key="13">
    <source>
        <dbReference type="SAM" id="MobiDB-lite"/>
    </source>
</evidence>
<keyword evidence="11 12" id="KW-0472">Membrane</keyword>
<dbReference type="GO" id="GO:0046872">
    <property type="term" value="F:metal ion binding"/>
    <property type="evidence" value="ECO:0007669"/>
    <property type="project" value="UniProtKB-UniRule"/>
</dbReference>
<keyword evidence="4 12" id="KW-1003">Cell membrane</keyword>
<reference evidence="14 15" key="1">
    <citation type="submission" date="2016-11" db="EMBL/GenBank/DDBJ databases">
        <authorList>
            <person name="Jaros S."/>
            <person name="Januszkiewicz K."/>
            <person name="Wedrychowicz H."/>
        </authorList>
    </citation>
    <scope>NUCLEOTIDE SEQUENCE [LARGE SCALE GENOMIC DNA]</scope>
    <source>
        <strain evidence="14 15">DSM 45627</strain>
    </source>
</reference>
<evidence type="ECO:0000256" key="12">
    <source>
        <dbReference type="PIRNR" id="PIRNR006446"/>
    </source>
</evidence>
<evidence type="ECO:0000256" key="7">
    <source>
        <dbReference type="ARBA" id="ARBA00022723"/>
    </source>
</evidence>
<feature type="transmembrane region" description="Helical" evidence="12">
    <location>
        <begin position="209"/>
        <end position="227"/>
    </location>
</feature>
<proteinExistence type="inferred from homology"/>
<evidence type="ECO:0000256" key="1">
    <source>
        <dbReference type="ARBA" id="ARBA00004651"/>
    </source>
</evidence>
<dbReference type="AlphaFoldDB" id="A0A1M5CJ64"/>
<keyword evidence="3 12" id="KW-0813">Transport</keyword>
<evidence type="ECO:0000256" key="5">
    <source>
        <dbReference type="ARBA" id="ARBA00022617"/>
    </source>
</evidence>
<accession>A0A1M5CJ64</accession>
<dbReference type="Proteomes" id="UP000186132">
    <property type="component" value="Unassembled WGS sequence"/>
</dbReference>
<dbReference type="EMBL" id="FQVU01000001">
    <property type="protein sequence ID" value="SHF54721.1"/>
    <property type="molecule type" value="Genomic_DNA"/>
</dbReference>
<keyword evidence="9 12" id="KW-1133">Transmembrane helix</keyword>
<dbReference type="OrthoDB" id="9807042at2"/>
<keyword evidence="10 12" id="KW-0408">Iron</keyword>
<sequence>MLARWQFASTTVYHFLIVPLSIGLTLLVAVMQTLAYRARHAAPAAATAVGGDPDGSDGAAAAPVGPVASATADTWDRASRFWGRIMLVLFALGIVTGIVQEFQFGMNWSAYSRFVGDIFGAPLAMEGLIAFFLESTFLGLWIFGRDLLSPRLHLATIWLAAIGTVISAYFILAANSFMQHPVGLVYSAEHRRVELTSIWKVLTNSTQLLTFPHVVFAAILTAGGILLSVSAWHLRKDGDAADPVHRKVAGLALGVVLFGAVSSSLVGHAQGQLMTEQQPMKMAAAEALWDSKDHASFSLFAYGDVEKGRNKIDIAIPDGLSILATNRPGGYVAGVNDIQQAEEAKYGPGSYIPVVWLAYWTFRLMIGFGALAGLLAAAVVVQWRRGRLTSSRRLLRIATWTVVLPLAANSAGWIFTETARQPWLVYGLLRTKDGISTNVGSGMVLTTLVGFTLLYGVLGVICFTLVRRIARTGPDPAAPAVADGPRDPDGPADESDDSQLSLV</sequence>
<dbReference type="GO" id="GO:0070069">
    <property type="term" value="C:cytochrome complex"/>
    <property type="evidence" value="ECO:0007669"/>
    <property type="project" value="UniProtKB-UniRule"/>
</dbReference>
<keyword evidence="6 12" id="KW-0812">Transmembrane</keyword>
<dbReference type="PANTHER" id="PTHR30365:SF15">
    <property type="entry name" value="CYTOCHROME BD UBIQUINOL OXIDASE SUBUNIT 1"/>
    <property type="match status" value="1"/>
</dbReference>
<feature type="transmembrane region" description="Helical" evidence="12">
    <location>
        <begin position="357"/>
        <end position="381"/>
    </location>
</feature>
<dbReference type="STRING" id="1206085.SAMN05443575_0261"/>
<keyword evidence="7 12" id="KW-0479">Metal-binding</keyword>
<keyword evidence="8 12" id="KW-0249">Electron transport</keyword>
<dbReference type="GO" id="GO:0016682">
    <property type="term" value="F:oxidoreductase activity, acting on diphenols and related substances as donors, oxygen as acceptor"/>
    <property type="evidence" value="ECO:0007669"/>
    <property type="project" value="TreeGrafter"/>
</dbReference>
<name>A0A1M5CJ64_9ACTN</name>
<protein>
    <submittedName>
        <fullName evidence="14">Cytochrome bd-I ubiquinol oxidase subunit 1 apoprotein</fullName>
    </submittedName>
</protein>
<evidence type="ECO:0000256" key="4">
    <source>
        <dbReference type="ARBA" id="ARBA00022475"/>
    </source>
</evidence>
<keyword evidence="5 12" id="KW-0349">Heme</keyword>
<dbReference type="Pfam" id="PF01654">
    <property type="entry name" value="Cyt_bd_oxida_I"/>
    <property type="match status" value="2"/>
</dbReference>
<evidence type="ECO:0000256" key="9">
    <source>
        <dbReference type="ARBA" id="ARBA00022989"/>
    </source>
</evidence>
<feature type="transmembrane region" description="Helical" evidence="12">
    <location>
        <begin position="435"/>
        <end position="466"/>
    </location>
</feature>
<feature type="transmembrane region" description="Helical" evidence="12">
    <location>
        <begin position="248"/>
        <end position="266"/>
    </location>
</feature>
<organism evidence="14 15">
    <name type="scientific">Jatrophihabitans endophyticus</name>
    <dbReference type="NCBI Taxonomy" id="1206085"/>
    <lineage>
        <taxon>Bacteria</taxon>
        <taxon>Bacillati</taxon>
        <taxon>Actinomycetota</taxon>
        <taxon>Actinomycetes</taxon>
        <taxon>Jatrophihabitantales</taxon>
        <taxon>Jatrophihabitantaceae</taxon>
        <taxon>Jatrophihabitans</taxon>
    </lineage>
</organism>
<evidence type="ECO:0000256" key="6">
    <source>
        <dbReference type="ARBA" id="ARBA00022692"/>
    </source>
</evidence>
<evidence type="ECO:0000256" key="2">
    <source>
        <dbReference type="ARBA" id="ARBA00009819"/>
    </source>
</evidence>
<feature type="transmembrane region" description="Helical" evidence="12">
    <location>
        <begin position="393"/>
        <end position="415"/>
    </location>
</feature>
<evidence type="ECO:0000256" key="10">
    <source>
        <dbReference type="ARBA" id="ARBA00023004"/>
    </source>
</evidence>
<feature type="transmembrane region" description="Helical" evidence="12">
    <location>
        <begin position="81"/>
        <end position="99"/>
    </location>
</feature>
<evidence type="ECO:0000313" key="15">
    <source>
        <dbReference type="Proteomes" id="UP000186132"/>
    </source>
</evidence>
<feature type="region of interest" description="Disordered" evidence="13">
    <location>
        <begin position="474"/>
        <end position="503"/>
    </location>
</feature>
<dbReference type="PIRSF" id="PIRSF006446">
    <property type="entry name" value="Cyt_quinol_oxidase_1"/>
    <property type="match status" value="1"/>
</dbReference>
<comment type="similarity">
    <text evidence="2 12">Belongs to the cytochrome ubiquinol oxidase subunit 1 family.</text>
</comment>
<dbReference type="GO" id="GO:0005886">
    <property type="term" value="C:plasma membrane"/>
    <property type="evidence" value="ECO:0007669"/>
    <property type="project" value="UniProtKB-SubCell"/>
</dbReference>
<feature type="transmembrane region" description="Helical" evidence="12">
    <location>
        <begin position="119"/>
        <end position="143"/>
    </location>
</feature>
<dbReference type="GO" id="GO:0009055">
    <property type="term" value="F:electron transfer activity"/>
    <property type="evidence" value="ECO:0007669"/>
    <property type="project" value="UniProtKB-UniRule"/>
</dbReference>
<dbReference type="GO" id="GO:0020037">
    <property type="term" value="F:heme binding"/>
    <property type="evidence" value="ECO:0007669"/>
    <property type="project" value="TreeGrafter"/>
</dbReference>
<comment type="subcellular location">
    <subcellularLocation>
        <location evidence="1">Cell membrane</location>
        <topology evidence="1">Multi-pass membrane protein</topology>
    </subcellularLocation>
</comment>
<feature type="transmembrane region" description="Helical" evidence="12">
    <location>
        <begin position="12"/>
        <end position="30"/>
    </location>
</feature>
<evidence type="ECO:0000313" key="14">
    <source>
        <dbReference type="EMBL" id="SHF54721.1"/>
    </source>
</evidence>
<dbReference type="GO" id="GO:0019646">
    <property type="term" value="P:aerobic electron transport chain"/>
    <property type="evidence" value="ECO:0007669"/>
    <property type="project" value="InterPro"/>
</dbReference>
<gene>
    <name evidence="14" type="ORF">SAMN05443575_0261</name>
</gene>